<accession>A0A1Y5I3A8</accession>
<reference evidence="3" key="1">
    <citation type="submission" date="2017-04" db="EMBL/GenBank/DDBJ databases">
        <title>Population genomics of picophytoplankton unveils novel chromosome hypervariability.</title>
        <authorList>
            <consortium name="DOE Joint Genome Institute"/>
            <person name="Blanc-Mathieu R."/>
            <person name="Krasovec M."/>
            <person name="Hebrard M."/>
            <person name="Yau S."/>
            <person name="Desgranges E."/>
            <person name="Martin J."/>
            <person name="Schackwitz W."/>
            <person name="Kuo A."/>
            <person name="Salin G."/>
            <person name="Donnadieu C."/>
            <person name="Desdevises Y."/>
            <person name="Sanchez-Ferandin S."/>
            <person name="Moreau H."/>
            <person name="Rivals E."/>
            <person name="Grigoriev I.V."/>
            <person name="Grimsley N."/>
            <person name="Eyre-Walker A."/>
            <person name="Piganeau G."/>
        </authorList>
    </citation>
    <scope>NUCLEOTIDE SEQUENCE [LARGE SCALE GENOMIC DNA]</scope>
    <source>
        <strain evidence="3">RCC 1115</strain>
    </source>
</reference>
<sequence length="267" mass="29487">MTKKRAVRNGDDGPMRAASDAARRTLALEAELALKAADEARLVTQLERVSRELERVKEAHENARTARENDCASRDEVIRALERRVREIEGENVMLRAARDEAAEALDKSAAEMDGLIRASAIGFGTMKVTSDDDGNLTKLESDAIEAAMLRAANELVEAKGEAQVSRAAVARMETQCKLIEHDHELIKHNMAEITKVLAGKDDANARQAARLHDLERVLRETVAICETARAAGAADRTETDRLRSALERTRAEKIALERELDAIVMR</sequence>
<protein>
    <submittedName>
        <fullName evidence="3">Uncharacterized protein</fullName>
    </submittedName>
</protein>
<feature type="region of interest" description="Disordered" evidence="2">
    <location>
        <begin position="1"/>
        <end position="20"/>
    </location>
</feature>
<proteinExistence type="predicted"/>
<organism evidence="3">
    <name type="scientific">Ostreococcus tauri</name>
    <name type="common">Marine green alga</name>
    <dbReference type="NCBI Taxonomy" id="70448"/>
    <lineage>
        <taxon>Eukaryota</taxon>
        <taxon>Viridiplantae</taxon>
        <taxon>Chlorophyta</taxon>
        <taxon>Mamiellophyceae</taxon>
        <taxon>Mamiellales</taxon>
        <taxon>Bathycoccaceae</taxon>
        <taxon>Ostreococcus</taxon>
    </lineage>
</organism>
<evidence type="ECO:0000313" key="3">
    <source>
        <dbReference type="EMBL" id="OUS43207.1"/>
    </source>
</evidence>
<name>A0A1Y5I3A8_OSTTA</name>
<feature type="coiled-coil region" evidence="1">
    <location>
        <begin position="39"/>
        <end position="98"/>
    </location>
</feature>
<keyword evidence="1" id="KW-0175">Coiled coil</keyword>
<dbReference type="EMBL" id="KZ155832">
    <property type="protein sequence ID" value="OUS43207.1"/>
    <property type="molecule type" value="Genomic_DNA"/>
</dbReference>
<feature type="coiled-coil region" evidence="1">
    <location>
        <begin position="240"/>
        <end position="267"/>
    </location>
</feature>
<evidence type="ECO:0000256" key="2">
    <source>
        <dbReference type="SAM" id="MobiDB-lite"/>
    </source>
</evidence>
<gene>
    <name evidence="3" type="ORF">BE221DRAFT_80776</name>
</gene>
<evidence type="ECO:0000256" key="1">
    <source>
        <dbReference type="SAM" id="Coils"/>
    </source>
</evidence>
<dbReference type="Proteomes" id="UP000195557">
    <property type="component" value="Unassembled WGS sequence"/>
</dbReference>
<dbReference type="AlphaFoldDB" id="A0A1Y5I3A8"/>